<dbReference type="Pfam" id="PF00583">
    <property type="entry name" value="Acetyltransf_1"/>
    <property type="match status" value="1"/>
</dbReference>
<dbReference type="STRING" id="584787.GCA_001247655_00294"/>
<dbReference type="EMBL" id="RJUL01000003">
    <property type="protein sequence ID" value="ROQ28539.1"/>
    <property type="molecule type" value="Genomic_DNA"/>
</dbReference>
<keyword evidence="5" id="KW-1185">Reference proteome</keyword>
<dbReference type="PROSITE" id="PS51186">
    <property type="entry name" value="GNAT"/>
    <property type="match status" value="1"/>
</dbReference>
<dbReference type="GO" id="GO:0016747">
    <property type="term" value="F:acyltransferase activity, transferring groups other than amino-acyl groups"/>
    <property type="evidence" value="ECO:0007669"/>
    <property type="project" value="InterPro"/>
</dbReference>
<accession>A0A3N1PKA3</accession>
<dbReference type="AlphaFoldDB" id="A0A3N1PKA3"/>
<feature type="domain" description="N-acetyltransferase" evidence="3">
    <location>
        <begin position="4"/>
        <end position="149"/>
    </location>
</feature>
<keyword evidence="2" id="KW-0012">Acyltransferase</keyword>
<reference evidence="4 5" key="1">
    <citation type="submission" date="2018-11" db="EMBL/GenBank/DDBJ databases">
        <title>Genomic Encyclopedia of Type Strains, Phase IV (KMG-IV): sequencing the most valuable type-strain genomes for metagenomic binning, comparative biology and taxonomic classification.</title>
        <authorList>
            <person name="Goeker M."/>
        </authorList>
    </citation>
    <scope>NUCLEOTIDE SEQUENCE [LARGE SCALE GENOMIC DNA]</scope>
    <source>
        <strain evidence="4 5">DSM 21945</strain>
    </source>
</reference>
<dbReference type="Gene3D" id="3.40.630.30">
    <property type="match status" value="1"/>
</dbReference>
<evidence type="ECO:0000313" key="4">
    <source>
        <dbReference type="EMBL" id="ROQ28539.1"/>
    </source>
</evidence>
<name>A0A3N1PKA3_9GAMM</name>
<organism evidence="4 5">
    <name type="scientific">Gallaecimonas pentaromativorans</name>
    <dbReference type="NCBI Taxonomy" id="584787"/>
    <lineage>
        <taxon>Bacteria</taxon>
        <taxon>Pseudomonadati</taxon>
        <taxon>Pseudomonadota</taxon>
        <taxon>Gammaproteobacteria</taxon>
        <taxon>Enterobacterales</taxon>
        <taxon>Gallaecimonadaceae</taxon>
        <taxon>Gallaecimonas</taxon>
    </lineage>
</organism>
<proteinExistence type="predicted"/>
<evidence type="ECO:0000259" key="3">
    <source>
        <dbReference type="PROSITE" id="PS51186"/>
    </source>
</evidence>
<protein>
    <submittedName>
        <fullName evidence="4">Acetyltransferase (GNAT) family protein</fullName>
    </submittedName>
</protein>
<dbReference type="InterPro" id="IPR016181">
    <property type="entry name" value="Acyl_CoA_acyltransferase"/>
</dbReference>
<keyword evidence="1 4" id="KW-0808">Transferase</keyword>
<dbReference type="PANTHER" id="PTHR43877">
    <property type="entry name" value="AMINOALKYLPHOSPHONATE N-ACETYLTRANSFERASE-RELATED-RELATED"/>
    <property type="match status" value="1"/>
</dbReference>
<dbReference type="PANTHER" id="PTHR43877:SF2">
    <property type="entry name" value="AMINOALKYLPHOSPHONATE N-ACETYLTRANSFERASE-RELATED"/>
    <property type="match status" value="1"/>
</dbReference>
<evidence type="ECO:0000313" key="5">
    <source>
        <dbReference type="Proteomes" id="UP000268033"/>
    </source>
</evidence>
<dbReference type="SUPFAM" id="SSF55729">
    <property type="entry name" value="Acyl-CoA N-acyltransferases (Nat)"/>
    <property type="match status" value="1"/>
</dbReference>
<dbReference type="CDD" id="cd04301">
    <property type="entry name" value="NAT_SF"/>
    <property type="match status" value="1"/>
</dbReference>
<evidence type="ECO:0000256" key="1">
    <source>
        <dbReference type="ARBA" id="ARBA00022679"/>
    </source>
</evidence>
<comment type="caution">
    <text evidence="4">The sequence shown here is derived from an EMBL/GenBank/DDBJ whole genome shotgun (WGS) entry which is preliminary data.</text>
</comment>
<sequence>MKIVKTDPLSPIATELMAELSEVLATITGSSGTNSFDVTDIKHPDALFALAFDDTGRPIGCGALRPLEHGIGELKRMYARSGTQGVGRALLAFLEERARELGYRQLWLETRKVNQRAVNFYQSRGYQVINNYGRYQGRDDAICFAKDIRLSIKKQTP</sequence>
<dbReference type="InterPro" id="IPR050832">
    <property type="entry name" value="Bact_Acetyltransf"/>
</dbReference>
<gene>
    <name evidence="4" type="ORF">EDC28_103132</name>
</gene>
<dbReference type="InterPro" id="IPR000182">
    <property type="entry name" value="GNAT_dom"/>
</dbReference>
<dbReference type="Proteomes" id="UP000268033">
    <property type="component" value="Unassembled WGS sequence"/>
</dbReference>
<evidence type="ECO:0000256" key="2">
    <source>
        <dbReference type="ARBA" id="ARBA00023315"/>
    </source>
</evidence>